<evidence type="ECO:0000313" key="3">
    <source>
        <dbReference type="Proteomes" id="UP000824596"/>
    </source>
</evidence>
<accession>A0A9P8MRF7</accession>
<keyword evidence="2" id="KW-0548">Nucleotidyltransferase</keyword>
<comment type="caution">
    <text evidence="2">The sequence shown here is derived from an EMBL/GenBank/DDBJ whole genome shotgun (WGS) entry which is preliminary data.</text>
</comment>
<dbReference type="Pfam" id="PF07727">
    <property type="entry name" value="RVT_2"/>
    <property type="match status" value="1"/>
</dbReference>
<evidence type="ECO:0000259" key="1">
    <source>
        <dbReference type="Pfam" id="PF07727"/>
    </source>
</evidence>
<dbReference type="Proteomes" id="UP000824596">
    <property type="component" value="Unassembled WGS sequence"/>
</dbReference>
<dbReference type="EMBL" id="JAIZPD010000009">
    <property type="protein sequence ID" value="KAH0960883.1"/>
    <property type="molecule type" value="Genomic_DNA"/>
</dbReference>
<protein>
    <submittedName>
        <fullName evidence="2">Reverse transcriptase (RNA-dependent DNA polymerase) domain-containing protein</fullName>
    </submittedName>
</protein>
<dbReference type="OrthoDB" id="5022336at2759"/>
<evidence type="ECO:0000313" key="2">
    <source>
        <dbReference type="EMBL" id="KAH0960883.1"/>
    </source>
</evidence>
<name>A0A9P8MRF7_9HYPO</name>
<dbReference type="RefSeq" id="XP_044718396.1">
    <property type="nucleotide sequence ID" value="XM_044866507.1"/>
</dbReference>
<feature type="domain" description="Reverse transcriptase Ty1/copia-type" evidence="1">
    <location>
        <begin position="2"/>
        <end position="165"/>
    </location>
</feature>
<reference evidence="2" key="1">
    <citation type="submission" date="2021-09" db="EMBL/GenBank/DDBJ databases">
        <title>A high-quality genome of the endoparasitic fungus Hirsutella rhossiliensis with a comparison of Hirsutella genomes reveals transposable elements contributing to genome size variation.</title>
        <authorList>
            <person name="Lin R."/>
            <person name="Jiao Y."/>
            <person name="Sun X."/>
            <person name="Ling J."/>
            <person name="Xie B."/>
            <person name="Cheng X."/>
        </authorList>
    </citation>
    <scope>NUCLEOTIDE SEQUENCE</scope>
    <source>
        <strain evidence="2">HR02</strain>
    </source>
</reference>
<keyword evidence="2" id="KW-0808">Transferase</keyword>
<gene>
    <name evidence="2" type="ORF">HRG_08036</name>
</gene>
<dbReference type="GO" id="GO:0003964">
    <property type="term" value="F:RNA-directed DNA polymerase activity"/>
    <property type="evidence" value="ECO:0007669"/>
    <property type="project" value="UniProtKB-KW"/>
</dbReference>
<keyword evidence="2" id="KW-0695">RNA-directed DNA polymerase</keyword>
<sequence length="257" mass="29325">MSFRALMAIAAEFDLELDQMDAVNAFVNCPLEEEVVFMRMPPGLANQAEFFCSESPIRSTTIPFALATAPTRSLEELGFEKVPQEPCVMKKGAVIVFFYVDDIVWAYKKEDQGIAMEAMRGLQERYKMTLLGEPRWFLGIHILRDRTKKTIWLTQDAYIEKIAHKLLGPDRLSSKLPDTPMTTEELLPSTSRASEQEIHRYLQKVGSILFAAISTRPDIAFAVSRLARHNQNPNESHQKAADRVILYLYNTRSFEFA</sequence>
<proteinExistence type="predicted"/>
<dbReference type="GeneID" id="68357165"/>
<dbReference type="InterPro" id="IPR013103">
    <property type="entry name" value="RVT_2"/>
</dbReference>
<keyword evidence="3" id="KW-1185">Reference proteome</keyword>
<dbReference type="AlphaFoldDB" id="A0A9P8MRF7"/>
<organism evidence="2 3">
    <name type="scientific">Hirsutella rhossiliensis</name>
    <dbReference type="NCBI Taxonomy" id="111463"/>
    <lineage>
        <taxon>Eukaryota</taxon>
        <taxon>Fungi</taxon>
        <taxon>Dikarya</taxon>
        <taxon>Ascomycota</taxon>
        <taxon>Pezizomycotina</taxon>
        <taxon>Sordariomycetes</taxon>
        <taxon>Hypocreomycetidae</taxon>
        <taxon>Hypocreales</taxon>
        <taxon>Ophiocordycipitaceae</taxon>
        <taxon>Hirsutella</taxon>
    </lineage>
</organism>